<dbReference type="OrthoDB" id="10556192at2759"/>
<dbReference type="AlphaFoldDB" id="A0A9N9JS21"/>
<feature type="coiled-coil region" evidence="1">
    <location>
        <begin position="2"/>
        <end position="29"/>
    </location>
</feature>
<gene>
    <name evidence="2" type="ORF">RFULGI_LOCUS16769</name>
</gene>
<accession>A0A9N9JS21</accession>
<evidence type="ECO:0000256" key="1">
    <source>
        <dbReference type="SAM" id="Coils"/>
    </source>
</evidence>
<evidence type="ECO:0000313" key="2">
    <source>
        <dbReference type="EMBL" id="CAG8791285.1"/>
    </source>
</evidence>
<protein>
    <submittedName>
        <fullName evidence="2">4837_t:CDS:1</fullName>
    </submittedName>
</protein>
<reference evidence="2" key="1">
    <citation type="submission" date="2021-06" db="EMBL/GenBank/DDBJ databases">
        <authorList>
            <person name="Kallberg Y."/>
            <person name="Tangrot J."/>
            <person name="Rosling A."/>
        </authorList>
    </citation>
    <scope>NUCLEOTIDE SEQUENCE</scope>
    <source>
        <strain evidence="2">IN212</strain>
    </source>
</reference>
<keyword evidence="3" id="KW-1185">Reference proteome</keyword>
<dbReference type="EMBL" id="CAJVPZ010061583">
    <property type="protein sequence ID" value="CAG8791285.1"/>
    <property type="molecule type" value="Genomic_DNA"/>
</dbReference>
<name>A0A9N9JS21_9GLOM</name>
<comment type="caution">
    <text evidence="2">The sequence shown here is derived from an EMBL/GenBank/DDBJ whole genome shotgun (WGS) entry which is preliminary data.</text>
</comment>
<sequence length="90" mass="11241">FVRKYNREFKNLQHEYARNLDELEEFKRKCALKFEELFPNESSPEYRIKFKHFQRECDLGCENFKELQTKCNLNFDEIQKDCKHEFEELH</sequence>
<evidence type="ECO:0000313" key="3">
    <source>
        <dbReference type="Proteomes" id="UP000789396"/>
    </source>
</evidence>
<feature type="non-terminal residue" evidence="2">
    <location>
        <position position="90"/>
    </location>
</feature>
<dbReference type="Proteomes" id="UP000789396">
    <property type="component" value="Unassembled WGS sequence"/>
</dbReference>
<proteinExistence type="predicted"/>
<feature type="non-terminal residue" evidence="2">
    <location>
        <position position="1"/>
    </location>
</feature>
<keyword evidence="1" id="KW-0175">Coiled coil</keyword>
<organism evidence="2 3">
    <name type="scientific">Racocetra fulgida</name>
    <dbReference type="NCBI Taxonomy" id="60492"/>
    <lineage>
        <taxon>Eukaryota</taxon>
        <taxon>Fungi</taxon>
        <taxon>Fungi incertae sedis</taxon>
        <taxon>Mucoromycota</taxon>
        <taxon>Glomeromycotina</taxon>
        <taxon>Glomeromycetes</taxon>
        <taxon>Diversisporales</taxon>
        <taxon>Gigasporaceae</taxon>
        <taxon>Racocetra</taxon>
    </lineage>
</organism>